<organism evidence="13 14">
    <name type="scientific">Yinghuangia soli</name>
    <dbReference type="NCBI Taxonomy" id="2908204"/>
    <lineage>
        <taxon>Bacteria</taxon>
        <taxon>Bacillati</taxon>
        <taxon>Actinomycetota</taxon>
        <taxon>Actinomycetes</taxon>
        <taxon>Kitasatosporales</taxon>
        <taxon>Streptomycetaceae</taxon>
        <taxon>Yinghuangia</taxon>
    </lineage>
</organism>
<evidence type="ECO:0000256" key="9">
    <source>
        <dbReference type="SAM" id="Coils"/>
    </source>
</evidence>
<accession>A0AA41Q318</accession>
<sequence>MTAREAARPLVLGRLRVPAAVLDVLAVAVPALPIAFPLATGNASWRWLALDAALLLPLLWRRRAPMAVFCVIAAVALLQWCVTQREVTSDASLLVALYTVAAQCDIRRSVFAAAVVEGGIVLVAASATSSRQATGFLIGMTAMAATAAVLGTNARTRRAYLASVEDRAVRLERERDQLAQLAVAEERARIAREIHDVVSHSVSVMVALADAAVLAQHTAPERTGEAMRQVAHTGRQALTDMRRSLGVLRTDEPDALRHPMPGIAELGLLAEQVRATGLPTDVAVLGDPGVVPAGAQLTVHRLVQEALTNTLRHAAPGARATVRVRCDAAAVDLEVTDDGRPPAHTAPGPAGTGHGLSGMRERVAAYAGSFTAGPLPGGTGWRVAARLELGGAA</sequence>
<dbReference type="EMBL" id="JAKFHA010000010">
    <property type="protein sequence ID" value="MCF2529182.1"/>
    <property type="molecule type" value="Genomic_DNA"/>
</dbReference>
<dbReference type="InterPro" id="IPR055558">
    <property type="entry name" value="DUF7134"/>
</dbReference>
<evidence type="ECO:0000256" key="11">
    <source>
        <dbReference type="SAM" id="Phobius"/>
    </source>
</evidence>
<keyword evidence="6 13" id="KW-0418">Kinase</keyword>
<feature type="transmembrane region" description="Helical" evidence="11">
    <location>
        <begin position="64"/>
        <end position="82"/>
    </location>
</feature>
<evidence type="ECO:0000256" key="3">
    <source>
        <dbReference type="ARBA" id="ARBA00022553"/>
    </source>
</evidence>
<dbReference type="GO" id="GO:0016020">
    <property type="term" value="C:membrane"/>
    <property type="evidence" value="ECO:0007669"/>
    <property type="project" value="InterPro"/>
</dbReference>
<dbReference type="Pfam" id="PF07730">
    <property type="entry name" value="HisKA_3"/>
    <property type="match status" value="1"/>
</dbReference>
<dbReference type="Pfam" id="PF02518">
    <property type="entry name" value="HATPase_c"/>
    <property type="match status" value="1"/>
</dbReference>
<keyword evidence="3" id="KW-0597">Phosphoprotein</keyword>
<dbReference type="PANTHER" id="PTHR24421">
    <property type="entry name" value="NITRATE/NITRITE SENSOR PROTEIN NARX-RELATED"/>
    <property type="match status" value="1"/>
</dbReference>
<dbReference type="AlphaFoldDB" id="A0AA41Q318"/>
<dbReference type="Gene3D" id="3.30.565.10">
    <property type="entry name" value="Histidine kinase-like ATPase, C-terminal domain"/>
    <property type="match status" value="1"/>
</dbReference>
<evidence type="ECO:0000256" key="5">
    <source>
        <dbReference type="ARBA" id="ARBA00022741"/>
    </source>
</evidence>
<dbReference type="SUPFAM" id="SSF55874">
    <property type="entry name" value="ATPase domain of HSP90 chaperone/DNA topoisomerase II/histidine kinase"/>
    <property type="match status" value="1"/>
</dbReference>
<keyword evidence="7" id="KW-0067">ATP-binding</keyword>
<feature type="transmembrane region" description="Helical" evidence="11">
    <location>
        <begin position="20"/>
        <end position="39"/>
    </location>
</feature>
<keyword evidence="5" id="KW-0547">Nucleotide-binding</keyword>
<keyword evidence="14" id="KW-1185">Reference proteome</keyword>
<evidence type="ECO:0000256" key="8">
    <source>
        <dbReference type="ARBA" id="ARBA00023012"/>
    </source>
</evidence>
<gene>
    <name evidence="13" type="ORF">LZ495_18445</name>
</gene>
<feature type="transmembrane region" description="Helical" evidence="11">
    <location>
        <begin position="133"/>
        <end position="151"/>
    </location>
</feature>
<dbReference type="GO" id="GO:0046983">
    <property type="term" value="F:protein dimerization activity"/>
    <property type="evidence" value="ECO:0007669"/>
    <property type="project" value="InterPro"/>
</dbReference>
<reference evidence="13" key="1">
    <citation type="submission" date="2022-01" db="EMBL/GenBank/DDBJ databases">
        <title>Genome-Based Taxonomic Classification of the Phylum Actinobacteria.</title>
        <authorList>
            <person name="Gao Y."/>
        </authorList>
    </citation>
    <scope>NUCLEOTIDE SEQUENCE</scope>
    <source>
        <strain evidence="13">KLBMP 8922</strain>
    </source>
</reference>
<dbReference type="Gene3D" id="1.20.5.1930">
    <property type="match status" value="1"/>
</dbReference>
<feature type="domain" description="Histidine kinase/HSP90-like ATPase" evidence="12">
    <location>
        <begin position="294"/>
        <end position="391"/>
    </location>
</feature>
<dbReference type="InterPro" id="IPR050482">
    <property type="entry name" value="Sensor_HK_TwoCompSys"/>
</dbReference>
<evidence type="ECO:0000256" key="7">
    <source>
        <dbReference type="ARBA" id="ARBA00022840"/>
    </source>
</evidence>
<dbReference type="CDD" id="cd16917">
    <property type="entry name" value="HATPase_UhpB-NarQ-NarX-like"/>
    <property type="match status" value="1"/>
</dbReference>
<dbReference type="GO" id="GO:0000155">
    <property type="term" value="F:phosphorelay sensor kinase activity"/>
    <property type="evidence" value="ECO:0007669"/>
    <property type="project" value="InterPro"/>
</dbReference>
<keyword evidence="8" id="KW-0902">Two-component regulatory system</keyword>
<dbReference type="InterPro" id="IPR003594">
    <property type="entry name" value="HATPase_dom"/>
</dbReference>
<feature type="transmembrane region" description="Helical" evidence="11">
    <location>
        <begin position="110"/>
        <end position="127"/>
    </location>
</feature>
<dbReference type="GO" id="GO:0005524">
    <property type="term" value="F:ATP binding"/>
    <property type="evidence" value="ECO:0007669"/>
    <property type="project" value="UniProtKB-KW"/>
</dbReference>
<keyword evidence="11" id="KW-0472">Membrane</keyword>
<dbReference type="Pfam" id="PF23539">
    <property type="entry name" value="DUF7134"/>
    <property type="match status" value="1"/>
</dbReference>
<evidence type="ECO:0000256" key="10">
    <source>
        <dbReference type="SAM" id="MobiDB-lite"/>
    </source>
</evidence>
<feature type="coiled-coil region" evidence="9">
    <location>
        <begin position="161"/>
        <end position="188"/>
    </location>
</feature>
<evidence type="ECO:0000313" key="14">
    <source>
        <dbReference type="Proteomes" id="UP001165378"/>
    </source>
</evidence>
<dbReference type="Proteomes" id="UP001165378">
    <property type="component" value="Unassembled WGS sequence"/>
</dbReference>
<evidence type="ECO:0000256" key="1">
    <source>
        <dbReference type="ARBA" id="ARBA00000085"/>
    </source>
</evidence>
<keyword evidence="9" id="KW-0175">Coiled coil</keyword>
<evidence type="ECO:0000256" key="6">
    <source>
        <dbReference type="ARBA" id="ARBA00022777"/>
    </source>
</evidence>
<dbReference type="InterPro" id="IPR036890">
    <property type="entry name" value="HATPase_C_sf"/>
</dbReference>
<evidence type="ECO:0000256" key="4">
    <source>
        <dbReference type="ARBA" id="ARBA00022679"/>
    </source>
</evidence>
<proteinExistence type="predicted"/>
<feature type="region of interest" description="Disordered" evidence="10">
    <location>
        <begin position="336"/>
        <end position="357"/>
    </location>
</feature>
<keyword evidence="11" id="KW-0812">Transmembrane</keyword>
<protein>
    <recommendedName>
        <fullName evidence="2">histidine kinase</fullName>
        <ecNumber evidence="2">2.7.13.3</ecNumber>
    </recommendedName>
</protein>
<dbReference type="SMART" id="SM00387">
    <property type="entry name" value="HATPase_c"/>
    <property type="match status" value="1"/>
</dbReference>
<name>A0AA41Q318_9ACTN</name>
<keyword evidence="11" id="KW-1133">Transmembrane helix</keyword>
<keyword evidence="4" id="KW-0808">Transferase</keyword>
<dbReference type="InterPro" id="IPR011712">
    <property type="entry name" value="Sig_transdc_His_kin_sub3_dim/P"/>
</dbReference>
<comment type="caution">
    <text evidence="13">The sequence shown here is derived from an EMBL/GenBank/DDBJ whole genome shotgun (WGS) entry which is preliminary data.</text>
</comment>
<dbReference type="PANTHER" id="PTHR24421:SF10">
    <property type="entry name" value="NITRATE_NITRITE SENSOR PROTEIN NARQ"/>
    <property type="match status" value="1"/>
</dbReference>
<evidence type="ECO:0000313" key="13">
    <source>
        <dbReference type="EMBL" id="MCF2529182.1"/>
    </source>
</evidence>
<evidence type="ECO:0000259" key="12">
    <source>
        <dbReference type="SMART" id="SM00387"/>
    </source>
</evidence>
<dbReference type="RefSeq" id="WP_235053374.1">
    <property type="nucleotide sequence ID" value="NZ_JAKFHA010000010.1"/>
</dbReference>
<dbReference type="EC" id="2.7.13.3" evidence="2"/>
<comment type="catalytic activity">
    <reaction evidence="1">
        <text>ATP + protein L-histidine = ADP + protein N-phospho-L-histidine.</text>
        <dbReference type="EC" id="2.7.13.3"/>
    </reaction>
</comment>
<evidence type="ECO:0000256" key="2">
    <source>
        <dbReference type="ARBA" id="ARBA00012438"/>
    </source>
</evidence>